<gene>
    <name evidence="1" type="ORF">PsorP6_004131</name>
</gene>
<dbReference type="EMBL" id="CM047587">
    <property type="protein sequence ID" value="KAI9906593.1"/>
    <property type="molecule type" value="Genomic_DNA"/>
</dbReference>
<evidence type="ECO:0000313" key="1">
    <source>
        <dbReference type="EMBL" id="KAI9906593.1"/>
    </source>
</evidence>
<name>A0ACC0VJC8_9STRA</name>
<keyword evidence="2" id="KW-1185">Reference proteome</keyword>
<evidence type="ECO:0000313" key="2">
    <source>
        <dbReference type="Proteomes" id="UP001163321"/>
    </source>
</evidence>
<dbReference type="Proteomes" id="UP001163321">
    <property type="component" value="Chromosome 8"/>
</dbReference>
<protein>
    <submittedName>
        <fullName evidence="1">Uncharacterized protein</fullName>
    </submittedName>
</protein>
<sequence length="95" mass="10421">MFKVGSKRGDDGDESACLGQRADWDIHWRLVCPLQPVSVVCGHSFCRVCLVTSLGMKTLDEAQCTICRLAILYPLSTHASVDAVLSVNVTLWNLV</sequence>
<proteinExistence type="predicted"/>
<accession>A0ACC0VJC8</accession>
<comment type="caution">
    <text evidence="1">The sequence shown here is derived from an EMBL/GenBank/DDBJ whole genome shotgun (WGS) entry which is preliminary data.</text>
</comment>
<reference evidence="1 2" key="1">
    <citation type="journal article" date="2022" name="bioRxiv">
        <title>The genome of the oomycete Peronosclerospora sorghi, a cosmopolitan pathogen of maize and sorghum, is inflated with dispersed pseudogenes.</title>
        <authorList>
            <person name="Fletcher K."/>
            <person name="Martin F."/>
            <person name="Isakeit T."/>
            <person name="Cavanaugh K."/>
            <person name="Magill C."/>
            <person name="Michelmore R."/>
        </authorList>
    </citation>
    <scope>NUCLEOTIDE SEQUENCE [LARGE SCALE GENOMIC DNA]</scope>
    <source>
        <strain evidence="1">P6</strain>
    </source>
</reference>
<organism evidence="1 2">
    <name type="scientific">Peronosclerospora sorghi</name>
    <dbReference type="NCBI Taxonomy" id="230839"/>
    <lineage>
        <taxon>Eukaryota</taxon>
        <taxon>Sar</taxon>
        <taxon>Stramenopiles</taxon>
        <taxon>Oomycota</taxon>
        <taxon>Peronosporomycetes</taxon>
        <taxon>Peronosporales</taxon>
        <taxon>Peronosporaceae</taxon>
        <taxon>Peronosclerospora</taxon>
    </lineage>
</organism>